<evidence type="ECO:0000313" key="4">
    <source>
        <dbReference type="EMBL" id="SJZ64693.1"/>
    </source>
</evidence>
<dbReference type="Proteomes" id="UP000190637">
    <property type="component" value="Unassembled WGS sequence"/>
</dbReference>
<dbReference type="AlphaFoldDB" id="A0A1T4MCL0"/>
<dbReference type="PANTHER" id="PTHR31088:SF6">
    <property type="entry name" value="PHAGE SHOCK PROTEIN A"/>
    <property type="match status" value="1"/>
</dbReference>
<dbReference type="Pfam" id="PF04012">
    <property type="entry name" value="PspA_IM30"/>
    <property type="match status" value="1"/>
</dbReference>
<dbReference type="InterPro" id="IPR007157">
    <property type="entry name" value="PspA_VIPP1"/>
</dbReference>
<evidence type="ECO:0000256" key="2">
    <source>
        <dbReference type="SAM" id="Coils"/>
    </source>
</evidence>
<name>A0A1T4MCL0_9ACTN</name>
<keyword evidence="2" id="KW-0175">Coiled coil</keyword>
<reference evidence="4 5" key="1">
    <citation type="submission" date="2017-02" db="EMBL/GenBank/DDBJ databases">
        <authorList>
            <person name="Peterson S.W."/>
        </authorList>
    </citation>
    <scope>NUCLEOTIDE SEQUENCE [LARGE SCALE GENOMIC DNA]</scope>
    <source>
        <strain evidence="4 5">DSM 45154</strain>
    </source>
</reference>
<dbReference type="PANTHER" id="PTHR31088">
    <property type="entry name" value="MEMBRANE-ASSOCIATED PROTEIN VIPP1, CHLOROPLASTIC"/>
    <property type="match status" value="1"/>
</dbReference>
<proteinExistence type="inferred from homology"/>
<sequence length="265" mass="29100">MSVFQRLSMIFKSKANRALDSVEDPRETLDYSYQKQLELLQKVRRGVADVATSRKRVELQLQQLQQQSDKLENQSRAALSQGREDLAREALTRRSGLQQQIEGLRQQHEQLQGEEQKLTLAAQRLQAKVDAFRTRKETIKATYTAAQAQTQISEAFSGISEEMGDVGLAIQRAEDKTAEMQARASAVDELLASGALDDVSGAPKDDIQAELDRMASTSGVELELERMKRELGQGTGGSSTPQIEGGASGSASDGQAQRYRQGEGA</sequence>
<dbReference type="RefSeq" id="WP_078760430.1">
    <property type="nucleotide sequence ID" value="NZ_FUWS01000002.1"/>
</dbReference>
<keyword evidence="5" id="KW-1185">Reference proteome</keyword>
<comment type="similarity">
    <text evidence="1">Belongs to the PspA/Vipp/IM30 family.</text>
</comment>
<accession>A0A1T4MCL0</accession>
<dbReference type="STRING" id="1122192.SAMN02745673_01051"/>
<organism evidence="4 5">
    <name type="scientific">Marinactinospora thermotolerans DSM 45154</name>
    <dbReference type="NCBI Taxonomy" id="1122192"/>
    <lineage>
        <taxon>Bacteria</taxon>
        <taxon>Bacillati</taxon>
        <taxon>Actinomycetota</taxon>
        <taxon>Actinomycetes</taxon>
        <taxon>Streptosporangiales</taxon>
        <taxon>Nocardiopsidaceae</taxon>
        <taxon>Marinactinospora</taxon>
    </lineage>
</organism>
<gene>
    <name evidence="4" type="ORF">SAMN02745673_01051</name>
</gene>
<dbReference type="OrthoDB" id="9779630at2"/>
<evidence type="ECO:0000313" key="5">
    <source>
        <dbReference type="Proteomes" id="UP000190637"/>
    </source>
</evidence>
<protein>
    <submittedName>
        <fullName evidence="4">Phage shock protein A (PspA) family protein</fullName>
    </submittedName>
</protein>
<evidence type="ECO:0000256" key="1">
    <source>
        <dbReference type="ARBA" id="ARBA00043985"/>
    </source>
</evidence>
<feature type="region of interest" description="Disordered" evidence="3">
    <location>
        <begin position="226"/>
        <end position="265"/>
    </location>
</feature>
<dbReference type="EMBL" id="FUWS01000002">
    <property type="protein sequence ID" value="SJZ64693.1"/>
    <property type="molecule type" value="Genomic_DNA"/>
</dbReference>
<evidence type="ECO:0000256" key="3">
    <source>
        <dbReference type="SAM" id="MobiDB-lite"/>
    </source>
</evidence>
<feature type="coiled-coil region" evidence="2">
    <location>
        <begin position="47"/>
        <end position="142"/>
    </location>
</feature>